<keyword evidence="2" id="KW-1185">Reference proteome</keyword>
<reference evidence="1 2" key="1">
    <citation type="submission" date="2019-07" db="EMBL/GenBank/DDBJ databases">
        <title>Genomics analysis of Aphanomyces spp. identifies a new class of oomycete effector associated with host adaptation.</title>
        <authorList>
            <person name="Gaulin E."/>
        </authorList>
    </citation>
    <scope>NUCLEOTIDE SEQUENCE [LARGE SCALE GENOMIC DNA]</scope>
    <source>
        <strain evidence="1 2">ATCC 201684</strain>
    </source>
</reference>
<evidence type="ECO:0000313" key="1">
    <source>
        <dbReference type="EMBL" id="KAF0739713.1"/>
    </source>
</evidence>
<protein>
    <submittedName>
        <fullName evidence="1">Uncharacterized protein</fullName>
    </submittedName>
</protein>
<proteinExistence type="predicted"/>
<comment type="caution">
    <text evidence="1">The sequence shown here is derived from an EMBL/GenBank/DDBJ whole genome shotgun (WGS) entry which is preliminary data.</text>
</comment>
<dbReference type="VEuPathDB" id="FungiDB:AeMF1_018176"/>
<dbReference type="Proteomes" id="UP000481153">
    <property type="component" value="Unassembled WGS sequence"/>
</dbReference>
<organism evidence="1 2">
    <name type="scientific">Aphanomyces euteiches</name>
    <dbReference type="NCBI Taxonomy" id="100861"/>
    <lineage>
        <taxon>Eukaryota</taxon>
        <taxon>Sar</taxon>
        <taxon>Stramenopiles</taxon>
        <taxon>Oomycota</taxon>
        <taxon>Saprolegniomycetes</taxon>
        <taxon>Saprolegniales</taxon>
        <taxon>Verrucalvaceae</taxon>
        <taxon>Aphanomyces</taxon>
    </lineage>
</organism>
<evidence type="ECO:0000313" key="2">
    <source>
        <dbReference type="Proteomes" id="UP000481153"/>
    </source>
</evidence>
<dbReference type="AlphaFoldDB" id="A0A6G0XHG3"/>
<sequence>MNIISTDVTFDQISFFDAMSAVDVDAGSIPNRGNNSQAEVALDESVWLHPVLELSVAKDNLESFKEETVAMLLARIDGHGIIPQTWNVGPHKKRKDIQVYWGDVEGSDWPAMKTTGKIDACVNTCARILGDIDMGPQLDKFTKSGTNSTP</sequence>
<gene>
    <name evidence="1" type="ORF">Ae201684_004881</name>
</gene>
<name>A0A6G0XHG3_9STRA</name>
<accession>A0A6G0XHG3</accession>
<dbReference type="EMBL" id="VJMJ01000063">
    <property type="protein sequence ID" value="KAF0739713.1"/>
    <property type="molecule type" value="Genomic_DNA"/>
</dbReference>